<sequence>SLDDEGAYDFWRNQDSWRIRSWRLYPCAQVYVLETVDRRVIHMFVDVSYPLSTATLQRMLKHGLEVPKLLRMLKHGLEVPKLLVGGDLTMAEQLVSFIKAALLTAQTTA</sequence>
<dbReference type="AlphaFoldDB" id="A0A699TE68"/>
<accession>A0A699TE68</accession>
<protein>
    <submittedName>
        <fullName evidence="1">Uncharacterized protein</fullName>
    </submittedName>
</protein>
<comment type="caution">
    <text evidence="1">The sequence shown here is derived from an EMBL/GenBank/DDBJ whole genome shotgun (WGS) entry which is preliminary data.</text>
</comment>
<dbReference type="EMBL" id="BKCJ011234657">
    <property type="protein sequence ID" value="GFD07913.1"/>
    <property type="molecule type" value="Genomic_DNA"/>
</dbReference>
<feature type="non-terminal residue" evidence="1">
    <location>
        <position position="1"/>
    </location>
</feature>
<gene>
    <name evidence="1" type="ORF">Tci_879882</name>
</gene>
<evidence type="ECO:0000313" key="1">
    <source>
        <dbReference type="EMBL" id="GFD07913.1"/>
    </source>
</evidence>
<organism evidence="1">
    <name type="scientific">Tanacetum cinerariifolium</name>
    <name type="common">Dalmatian daisy</name>
    <name type="synonym">Chrysanthemum cinerariifolium</name>
    <dbReference type="NCBI Taxonomy" id="118510"/>
    <lineage>
        <taxon>Eukaryota</taxon>
        <taxon>Viridiplantae</taxon>
        <taxon>Streptophyta</taxon>
        <taxon>Embryophyta</taxon>
        <taxon>Tracheophyta</taxon>
        <taxon>Spermatophyta</taxon>
        <taxon>Magnoliopsida</taxon>
        <taxon>eudicotyledons</taxon>
        <taxon>Gunneridae</taxon>
        <taxon>Pentapetalae</taxon>
        <taxon>asterids</taxon>
        <taxon>campanulids</taxon>
        <taxon>Asterales</taxon>
        <taxon>Asteraceae</taxon>
        <taxon>Asteroideae</taxon>
        <taxon>Anthemideae</taxon>
        <taxon>Anthemidinae</taxon>
        <taxon>Tanacetum</taxon>
    </lineage>
</organism>
<name>A0A699TE68_TANCI</name>
<proteinExistence type="predicted"/>
<reference evidence="1" key="1">
    <citation type="journal article" date="2019" name="Sci. Rep.">
        <title>Draft genome of Tanacetum cinerariifolium, the natural source of mosquito coil.</title>
        <authorList>
            <person name="Yamashiro T."/>
            <person name="Shiraishi A."/>
            <person name="Satake H."/>
            <person name="Nakayama K."/>
        </authorList>
    </citation>
    <scope>NUCLEOTIDE SEQUENCE</scope>
</reference>